<evidence type="ECO:0000259" key="2">
    <source>
        <dbReference type="Pfam" id="PF22622"/>
    </source>
</evidence>
<evidence type="ECO:0000256" key="1">
    <source>
        <dbReference type="ARBA" id="ARBA00022679"/>
    </source>
</evidence>
<dbReference type="Gene3D" id="3.10.129.10">
    <property type="entry name" value="Hotdog Thioesterase"/>
    <property type="match status" value="1"/>
</dbReference>
<protein>
    <recommendedName>
        <fullName evidence="2">Peroxisomal multifunctional enzyme type 2-like N-terminal domain-containing protein</fullName>
    </recommendedName>
</protein>
<feature type="domain" description="Peroxisomal multifunctional enzyme type 2-like N-terminal" evidence="2">
    <location>
        <begin position="11"/>
        <end position="96"/>
    </location>
</feature>
<organism evidence="3 4">
    <name type="scientific">Collybiopsis luxurians FD-317 M1</name>
    <dbReference type="NCBI Taxonomy" id="944289"/>
    <lineage>
        <taxon>Eukaryota</taxon>
        <taxon>Fungi</taxon>
        <taxon>Dikarya</taxon>
        <taxon>Basidiomycota</taxon>
        <taxon>Agaricomycotina</taxon>
        <taxon>Agaricomycetes</taxon>
        <taxon>Agaricomycetidae</taxon>
        <taxon>Agaricales</taxon>
        <taxon>Marasmiineae</taxon>
        <taxon>Omphalotaceae</taxon>
        <taxon>Collybiopsis</taxon>
        <taxon>Collybiopsis luxurians</taxon>
    </lineage>
</organism>
<evidence type="ECO:0000313" key="4">
    <source>
        <dbReference type="Proteomes" id="UP000053593"/>
    </source>
</evidence>
<dbReference type="Pfam" id="PF22235">
    <property type="entry name" value="FAS1_thioest_ins"/>
    <property type="match status" value="1"/>
</dbReference>
<dbReference type="EMBL" id="KN834774">
    <property type="protein sequence ID" value="KIK60626.1"/>
    <property type="molecule type" value="Genomic_DNA"/>
</dbReference>
<dbReference type="InterPro" id="IPR029069">
    <property type="entry name" value="HotDog_dom_sf"/>
</dbReference>
<dbReference type="InterPro" id="IPR054357">
    <property type="entry name" value="MFE-2_N"/>
</dbReference>
<dbReference type="Proteomes" id="UP000053593">
    <property type="component" value="Unassembled WGS sequence"/>
</dbReference>
<reference evidence="3 4" key="1">
    <citation type="submission" date="2014-04" db="EMBL/GenBank/DDBJ databases">
        <title>Evolutionary Origins and Diversification of the Mycorrhizal Mutualists.</title>
        <authorList>
            <consortium name="DOE Joint Genome Institute"/>
            <consortium name="Mycorrhizal Genomics Consortium"/>
            <person name="Kohler A."/>
            <person name="Kuo A."/>
            <person name="Nagy L.G."/>
            <person name="Floudas D."/>
            <person name="Copeland A."/>
            <person name="Barry K.W."/>
            <person name="Cichocki N."/>
            <person name="Veneault-Fourrey C."/>
            <person name="LaButti K."/>
            <person name="Lindquist E.A."/>
            <person name="Lipzen A."/>
            <person name="Lundell T."/>
            <person name="Morin E."/>
            <person name="Murat C."/>
            <person name="Riley R."/>
            <person name="Ohm R."/>
            <person name="Sun H."/>
            <person name="Tunlid A."/>
            <person name="Henrissat B."/>
            <person name="Grigoriev I.V."/>
            <person name="Hibbett D.S."/>
            <person name="Martin F."/>
        </authorList>
    </citation>
    <scope>NUCLEOTIDE SEQUENCE [LARGE SCALE GENOMIC DNA]</scope>
    <source>
        <strain evidence="3 4">FD-317 M1</strain>
    </source>
</reference>
<dbReference type="SUPFAM" id="SSF54637">
    <property type="entry name" value="Thioesterase/thiol ester dehydrase-isomerase"/>
    <property type="match status" value="1"/>
</dbReference>
<dbReference type="PANTHER" id="PTHR10982:SF21">
    <property type="entry name" value="FATTY ACID SYNTHASE SUBUNIT BETA"/>
    <property type="match status" value="1"/>
</dbReference>
<accession>A0A0D0BY13</accession>
<evidence type="ECO:0000313" key="3">
    <source>
        <dbReference type="EMBL" id="KIK60626.1"/>
    </source>
</evidence>
<dbReference type="Pfam" id="PF22622">
    <property type="entry name" value="MFE-2_hydrat-2_N"/>
    <property type="match status" value="1"/>
</dbReference>
<feature type="non-terminal residue" evidence="3">
    <location>
        <position position="190"/>
    </location>
</feature>
<keyword evidence="4" id="KW-1185">Reference proteome</keyword>
<proteinExistence type="predicted"/>
<dbReference type="OrthoDB" id="4251012at2759"/>
<dbReference type="HOGENOM" id="CLU_1444236_0_0_1"/>
<dbReference type="PANTHER" id="PTHR10982">
    <property type="entry name" value="MALONYL COA-ACYL CARRIER PROTEIN TRANSACYLASE"/>
    <property type="match status" value="1"/>
</dbReference>
<sequence length="190" mass="21414">ESLKLVRLEKITASMDFAIVAGWQSIFPASIDSDLLKLIHLSNSFHMVQCTEPFQASAVCRSEAKIVSVVNSQPRKVVKVKGHVYCDGQPVVEVSMHVSAFLYCGIFTNYENTFETTEEPDYIVTLATEANVSVLQLKEWFNLEDDLKHLVPGVPLTFCMQSAVSFKDRVSFCKLSVTNEIFIWDQLKNL</sequence>
<dbReference type="InterPro" id="IPR050830">
    <property type="entry name" value="Fungal_FAS"/>
</dbReference>
<name>A0A0D0BY13_9AGAR</name>
<dbReference type="GO" id="GO:0016740">
    <property type="term" value="F:transferase activity"/>
    <property type="evidence" value="ECO:0007669"/>
    <property type="project" value="UniProtKB-KW"/>
</dbReference>
<gene>
    <name evidence="3" type="ORF">GYMLUDRAFT_167418</name>
</gene>
<dbReference type="AlphaFoldDB" id="A0A0D0BY13"/>
<keyword evidence="1" id="KW-0808">Transferase</keyword>